<feature type="chain" id="PRO_5003314828" evidence="3">
    <location>
        <begin position="24"/>
        <end position="531"/>
    </location>
</feature>
<dbReference type="STRING" id="760011.Spico_0500"/>
<evidence type="ECO:0000313" key="5">
    <source>
        <dbReference type="Proteomes" id="UP000007939"/>
    </source>
</evidence>
<comment type="subcellular location">
    <subcellularLocation>
        <location evidence="1">Periplasm</location>
    </subcellularLocation>
</comment>
<dbReference type="RefSeq" id="WP_013739124.1">
    <property type="nucleotide sequence ID" value="NC_015436.1"/>
</dbReference>
<dbReference type="Pfam" id="PF13416">
    <property type="entry name" value="SBP_bac_8"/>
    <property type="match status" value="1"/>
</dbReference>
<comment type="similarity">
    <text evidence="2">Belongs to the bacterial solute-binding protein 1 family.</text>
</comment>
<evidence type="ECO:0000313" key="4">
    <source>
        <dbReference type="EMBL" id="AEC01728.1"/>
    </source>
</evidence>
<dbReference type="InterPro" id="IPR050490">
    <property type="entry name" value="Bact_solute-bd_prot1"/>
</dbReference>
<dbReference type="PANTHER" id="PTHR43649">
    <property type="entry name" value="ARABINOSE-BINDING PROTEIN-RELATED"/>
    <property type="match status" value="1"/>
</dbReference>
<reference evidence="4 5" key="2">
    <citation type="journal article" date="2012" name="Stand. Genomic Sci.">
        <title>Complete genome sequence of the termite hindgut bacterium Spirochaeta coccoides type strain (SPN1(T)), reclassification in the genus Sphaerochaeta as Sphaerochaeta coccoides comb. nov. and emendations of the family Spirochaetaceae and the genus Sphaerochaeta.</title>
        <authorList>
            <person name="Abt B."/>
            <person name="Han C."/>
            <person name="Scheuner C."/>
            <person name="Lu M."/>
            <person name="Lapidus A."/>
            <person name="Nolan M."/>
            <person name="Lucas S."/>
            <person name="Hammon N."/>
            <person name="Deshpande S."/>
            <person name="Cheng J.F."/>
            <person name="Tapia R."/>
            <person name="Goodwin L.A."/>
            <person name="Pitluck S."/>
            <person name="Liolios K."/>
            <person name="Pagani I."/>
            <person name="Ivanova N."/>
            <person name="Mavromatis K."/>
            <person name="Mikhailova N."/>
            <person name="Huntemann M."/>
            <person name="Pati A."/>
            <person name="Chen A."/>
            <person name="Palaniappan K."/>
            <person name="Land M."/>
            <person name="Hauser L."/>
            <person name="Brambilla E.M."/>
            <person name="Rohde M."/>
            <person name="Spring S."/>
            <person name="Gronow S."/>
            <person name="Goker M."/>
            <person name="Woyke T."/>
            <person name="Bristow J."/>
            <person name="Eisen J.A."/>
            <person name="Markowitz V."/>
            <person name="Hugenholtz P."/>
            <person name="Kyrpides N.C."/>
            <person name="Klenk H.P."/>
            <person name="Detter J.C."/>
        </authorList>
    </citation>
    <scope>NUCLEOTIDE SEQUENCE [LARGE SCALE GENOMIC DNA]</scope>
    <source>
        <strain evidence="5">ATCC BAA-1237 / DSM 17374 / SPN1</strain>
    </source>
</reference>
<name>F4GJ88_PARC1</name>
<dbReference type="HOGENOM" id="CLU_021021_2_0_12"/>
<dbReference type="InterPro" id="IPR006059">
    <property type="entry name" value="SBP"/>
</dbReference>
<dbReference type="EMBL" id="CP002659">
    <property type="protein sequence ID" value="AEC01728.1"/>
    <property type="molecule type" value="Genomic_DNA"/>
</dbReference>
<keyword evidence="3" id="KW-0732">Signal</keyword>
<keyword evidence="5" id="KW-1185">Reference proteome</keyword>
<dbReference type="GO" id="GO:0042597">
    <property type="term" value="C:periplasmic space"/>
    <property type="evidence" value="ECO:0007669"/>
    <property type="project" value="UniProtKB-SubCell"/>
</dbReference>
<evidence type="ECO:0000256" key="3">
    <source>
        <dbReference type="SAM" id="SignalP"/>
    </source>
</evidence>
<gene>
    <name evidence="4" type="ordered locus">Spico_0500</name>
</gene>
<dbReference type="SUPFAM" id="SSF53850">
    <property type="entry name" value="Periplasmic binding protein-like II"/>
    <property type="match status" value="1"/>
</dbReference>
<dbReference type="AlphaFoldDB" id="F4GJ88"/>
<evidence type="ECO:0000256" key="2">
    <source>
        <dbReference type="ARBA" id="ARBA00008520"/>
    </source>
</evidence>
<accession>F4GJ88</accession>
<protein>
    <submittedName>
        <fullName evidence="4">Extracellular solute-binding protein family 1</fullName>
    </submittedName>
</protein>
<sequence>MCKRSRIIMAVLLVLLVAGMASAQGVRSTAPTEADNFIPSGTKIVENKITLRGYGSKFAGNAEWDDNMLVWRELEKRTNVRIEWETVVNTEARTKAQTLFAADDLPDLFLKNALNMSDVVKFSASGHLVDLKQYMDAGLMPNFKEAYDNDVNLRIALTTADGKIYTLPAYYPDDIDTTRRFMYVNETWLNRVGKRKPTTLTELYDVLKAFRDLDANGNGDPNDEYPIAFGNVNETEKTARALAGIDDIFGQPFNVINGQLTQMYTSDNMKEAWRFLAKLYAEKYLEPDLFTKTTTEFFARLANDQYGVTLLLPPADSSQFGILEPSFGILGKENVIWNWKVSPLLGVATFAITTKNPYPRETARWIDYLYGDDGSTLVRMGVEGDTYVTNADGSLSYSEKIKSDPQGVEFAMAKYSFWLQPNATPGRYTAKQTLPLFEGTLTPSAIPVFAPYNTKHAYSLPSLPADIERERTTLLGEINKYYSESRAAFMTGKLDIDKDWNIYVTTLKQLKVDRLQEIYRQAYAIVQDALK</sequence>
<dbReference type="KEGG" id="scc:Spico_0500"/>
<dbReference type="PANTHER" id="PTHR43649:SF12">
    <property type="entry name" value="DIACETYLCHITOBIOSE BINDING PROTEIN DASA"/>
    <property type="match status" value="1"/>
</dbReference>
<reference evidence="5" key="1">
    <citation type="submission" date="2011-04" db="EMBL/GenBank/DDBJ databases">
        <title>The complete genome of Spirochaeta coccoides DSM 17374.</title>
        <authorList>
            <person name="Lucas S."/>
            <person name="Copeland A."/>
            <person name="Lapidus A."/>
            <person name="Bruce D."/>
            <person name="Goodwin L."/>
            <person name="Pitluck S."/>
            <person name="Peters L."/>
            <person name="Kyrpides N."/>
            <person name="Mavromatis K."/>
            <person name="Pagani I."/>
            <person name="Ivanova N."/>
            <person name="Ovchinnikova G."/>
            <person name="Lu M."/>
            <person name="Detter J.C."/>
            <person name="Tapia R."/>
            <person name="Han C."/>
            <person name="Land M."/>
            <person name="Hauser L."/>
            <person name="Markowitz V."/>
            <person name="Cheng J.-F."/>
            <person name="Hugenholtz P."/>
            <person name="Woyke T."/>
            <person name="Wu D."/>
            <person name="Spring S."/>
            <person name="Schroeder M."/>
            <person name="Brambilla E."/>
            <person name="Klenk H.-P."/>
            <person name="Eisen J.A."/>
        </authorList>
    </citation>
    <scope>NUCLEOTIDE SEQUENCE [LARGE SCALE GENOMIC DNA]</scope>
    <source>
        <strain evidence="5">ATCC BAA-1237 / DSM 17374 / SPN1</strain>
    </source>
</reference>
<proteinExistence type="inferred from homology"/>
<dbReference type="Gene3D" id="3.40.190.10">
    <property type="entry name" value="Periplasmic binding protein-like II"/>
    <property type="match status" value="2"/>
</dbReference>
<dbReference type="Proteomes" id="UP000007939">
    <property type="component" value="Chromosome"/>
</dbReference>
<feature type="signal peptide" evidence="3">
    <location>
        <begin position="1"/>
        <end position="23"/>
    </location>
</feature>
<organism evidence="4 5">
    <name type="scientific">Parasphaerochaeta coccoides (strain ATCC BAA-1237 / DSM 17374 / SPN1)</name>
    <name type="common">Sphaerochaeta coccoides</name>
    <dbReference type="NCBI Taxonomy" id="760011"/>
    <lineage>
        <taxon>Bacteria</taxon>
        <taxon>Pseudomonadati</taxon>
        <taxon>Spirochaetota</taxon>
        <taxon>Spirochaetia</taxon>
        <taxon>Spirochaetales</taxon>
        <taxon>Sphaerochaetaceae</taxon>
        <taxon>Parasphaerochaeta</taxon>
    </lineage>
</organism>
<dbReference type="OrthoDB" id="353961at2"/>
<evidence type="ECO:0000256" key="1">
    <source>
        <dbReference type="ARBA" id="ARBA00004418"/>
    </source>
</evidence>
<dbReference type="eggNOG" id="COG1653">
    <property type="taxonomic scope" value="Bacteria"/>
</dbReference>